<keyword evidence="8" id="KW-0560">Oxidoreductase</keyword>
<evidence type="ECO:0000256" key="6">
    <source>
        <dbReference type="ARBA" id="ARBA00019930"/>
    </source>
</evidence>
<dbReference type="EC" id="3.5.4.26" evidence="5"/>
<dbReference type="Pfam" id="PF00383">
    <property type="entry name" value="dCMP_cyt_deam_1"/>
    <property type="match status" value="1"/>
</dbReference>
<dbReference type="SUPFAM" id="SSF53927">
    <property type="entry name" value="Cytidine deaminase-like"/>
    <property type="match status" value="1"/>
</dbReference>
<protein>
    <recommendedName>
        <fullName evidence="6">Riboflavin biosynthesis protein RibD</fullName>
        <ecNumber evidence="5">3.5.4.26</ecNumber>
    </recommendedName>
</protein>
<dbReference type="SUPFAM" id="SSF53597">
    <property type="entry name" value="Dihydrofolate reductase-like"/>
    <property type="match status" value="1"/>
</dbReference>
<evidence type="ECO:0000259" key="11">
    <source>
        <dbReference type="PROSITE" id="PS51747"/>
    </source>
</evidence>
<keyword evidence="7" id="KW-0521">NADP</keyword>
<feature type="domain" description="CMP/dCMP-type deaminase" evidence="11">
    <location>
        <begin position="234"/>
        <end position="362"/>
    </location>
</feature>
<gene>
    <name evidence="12" type="ORF">ACEZDB_02065</name>
</gene>
<dbReference type="Proteomes" id="UP001592530">
    <property type="component" value="Unassembled WGS sequence"/>
</dbReference>
<evidence type="ECO:0000256" key="9">
    <source>
        <dbReference type="ARBA" id="ARBA00049861"/>
    </source>
</evidence>
<comment type="similarity">
    <text evidence="3">In the N-terminal section; belongs to the cytidine and deoxycytidylate deaminase family.</text>
</comment>
<sequence length="382" mass="40763">MNDVSADRRPYVVLSVAMSIDGHIDDRGPERLLLSSPEDFDRVDQLRADSDAVLVGAGTLRSDDPRLLVASPERRAEREARGLPAYPLKVALTGSGDLDPALRFWHHGGAKVAYTPDPAAAKLAERLDGLADVVGTGAVLDPGAVLDDLGARGIGRLMVEGGGAVHTLFLTAGLVDEIQLAVAPFFVGDDAAPRFVLAGAFPQDPRHRMTLAETRMLGDTALLRYLVRRPPLTAADRHWLAEAVEESRRCPPSVTAYSVGAIIVAEDGTELARGHSREQGDPAVHAEEAALAKLDPADPRLATATLYSTLEPCSRRSSHPVPCAQLVRASALRRVVIAWREPALFVADCEGVELLEQAGITVLECPELAPAARAVNSYLELG</sequence>
<dbReference type="InterPro" id="IPR002734">
    <property type="entry name" value="RibDG_C"/>
</dbReference>
<dbReference type="InterPro" id="IPR002125">
    <property type="entry name" value="CMP_dCMP_dom"/>
</dbReference>
<organism evidence="12 13">
    <name type="scientific">Streptacidiphilus alkalitolerans</name>
    <dbReference type="NCBI Taxonomy" id="3342712"/>
    <lineage>
        <taxon>Bacteria</taxon>
        <taxon>Bacillati</taxon>
        <taxon>Actinomycetota</taxon>
        <taxon>Actinomycetes</taxon>
        <taxon>Kitasatosporales</taxon>
        <taxon>Streptomycetaceae</taxon>
        <taxon>Streptacidiphilus</taxon>
    </lineage>
</organism>
<evidence type="ECO:0000313" key="13">
    <source>
        <dbReference type="Proteomes" id="UP001592530"/>
    </source>
</evidence>
<dbReference type="Gene3D" id="3.40.430.10">
    <property type="entry name" value="Dihydrofolate Reductase, subunit A"/>
    <property type="match status" value="1"/>
</dbReference>
<accession>A0ABV6WUJ6</accession>
<dbReference type="PANTHER" id="PTHR38011">
    <property type="entry name" value="DIHYDROFOLATE REDUCTASE FAMILY PROTEIN (AFU_ORTHOLOGUE AFUA_8G06820)"/>
    <property type="match status" value="1"/>
</dbReference>
<evidence type="ECO:0000313" key="12">
    <source>
        <dbReference type="EMBL" id="MFC1429442.1"/>
    </source>
</evidence>
<dbReference type="PROSITE" id="PS51747">
    <property type="entry name" value="CYT_DCMP_DEAMINASES_2"/>
    <property type="match status" value="1"/>
</dbReference>
<evidence type="ECO:0000256" key="4">
    <source>
        <dbReference type="ARBA" id="ARBA00007417"/>
    </source>
</evidence>
<comment type="caution">
    <text evidence="12">The sequence shown here is derived from an EMBL/GenBank/DDBJ whole genome shotgun (WGS) entry which is preliminary data.</text>
</comment>
<evidence type="ECO:0000256" key="3">
    <source>
        <dbReference type="ARBA" id="ARBA00005259"/>
    </source>
</evidence>
<comment type="function">
    <text evidence="1">Converts 2,5-diamino-6-(ribosylamino)-4(3h)-pyrimidinone 5'-phosphate into 5-amino-6-(ribosylamino)-2,4(1h,3h)-pyrimidinedione 5'-phosphate.</text>
</comment>
<dbReference type="InterPro" id="IPR024072">
    <property type="entry name" value="DHFR-like_dom_sf"/>
</dbReference>
<evidence type="ECO:0000256" key="8">
    <source>
        <dbReference type="ARBA" id="ARBA00023002"/>
    </source>
</evidence>
<dbReference type="PANTHER" id="PTHR38011:SF7">
    <property type="entry name" value="2,5-DIAMINO-6-RIBOSYLAMINO-4(3H)-PYRIMIDINONE 5'-PHOSPHATE REDUCTASE"/>
    <property type="match status" value="1"/>
</dbReference>
<dbReference type="InterPro" id="IPR016193">
    <property type="entry name" value="Cytidine_deaminase-like"/>
</dbReference>
<comment type="similarity">
    <text evidence="4">In the C-terminal section; belongs to the HTP reductase family.</text>
</comment>
<comment type="pathway">
    <text evidence="2">Cofactor biosynthesis; riboflavin biosynthesis; 5-amino-6-(D-ribitylamino)uracil from GTP: step 2/4.</text>
</comment>
<dbReference type="Gene3D" id="3.40.140.10">
    <property type="entry name" value="Cytidine Deaminase, domain 2"/>
    <property type="match status" value="1"/>
</dbReference>
<dbReference type="Pfam" id="PF01872">
    <property type="entry name" value="RibD_C"/>
    <property type="match status" value="1"/>
</dbReference>
<proteinExistence type="inferred from homology"/>
<comment type="catalytic activity">
    <reaction evidence="9">
        <text>5-amino-6-(5-phospho-D-ribitylamino)uracil + NADP(+) = 5-amino-6-(5-phospho-D-ribosylamino)uracil + NADPH + H(+)</text>
        <dbReference type="Rhea" id="RHEA:17845"/>
        <dbReference type="ChEBI" id="CHEBI:15378"/>
        <dbReference type="ChEBI" id="CHEBI:57783"/>
        <dbReference type="ChEBI" id="CHEBI:58349"/>
        <dbReference type="ChEBI" id="CHEBI:58421"/>
        <dbReference type="ChEBI" id="CHEBI:58453"/>
        <dbReference type="EC" id="1.1.1.193"/>
    </reaction>
</comment>
<evidence type="ECO:0000256" key="5">
    <source>
        <dbReference type="ARBA" id="ARBA00012766"/>
    </source>
</evidence>
<name>A0ABV6WUJ6_9ACTN</name>
<evidence type="ECO:0000256" key="2">
    <source>
        <dbReference type="ARBA" id="ARBA00004882"/>
    </source>
</evidence>
<evidence type="ECO:0000256" key="1">
    <source>
        <dbReference type="ARBA" id="ARBA00002151"/>
    </source>
</evidence>
<evidence type="ECO:0000256" key="10">
    <source>
        <dbReference type="ARBA" id="ARBA00049886"/>
    </source>
</evidence>
<evidence type="ECO:0000256" key="7">
    <source>
        <dbReference type="ARBA" id="ARBA00022857"/>
    </source>
</evidence>
<comment type="catalytic activity">
    <reaction evidence="10">
        <text>2,5-diamino-6-hydroxy-4-(5-phosphoribosylamino)-pyrimidine + H2O + H(+) = 5-amino-6-(5-phospho-D-ribosylamino)uracil + NH4(+)</text>
        <dbReference type="Rhea" id="RHEA:21868"/>
        <dbReference type="ChEBI" id="CHEBI:15377"/>
        <dbReference type="ChEBI" id="CHEBI:15378"/>
        <dbReference type="ChEBI" id="CHEBI:28938"/>
        <dbReference type="ChEBI" id="CHEBI:58453"/>
        <dbReference type="ChEBI" id="CHEBI:58614"/>
        <dbReference type="EC" id="3.5.4.26"/>
    </reaction>
</comment>
<dbReference type="EMBL" id="JBHEZY010000001">
    <property type="protein sequence ID" value="MFC1429442.1"/>
    <property type="molecule type" value="Genomic_DNA"/>
</dbReference>
<dbReference type="RefSeq" id="WP_380548057.1">
    <property type="nucleotide sequence ID" value="NZ_JBHEZY010000001.1"/>
</dbReference>
<dbReference type="InterPro" id="IPR050765">
    <property type="entry name" value="Riboflavin_Biosynth_HTPR"/>
</dbReference>
<reference evidence="12 13" key="1">
    <citation type="submission" date="2024-09" db="EMBL/GenBank/DDBJ databases">
        <authorList>
            <person name="Lee S.D."/>
        </authorList>
    </citation>
    <scope>NUCLEOTIDE SEQUENCE [LARGE SCALE GENOMIC DNA]</scope>
    <source>
        <strain evidence="12 13">N1-3</strain>
    </source>
</reference>